<proteinExistence type="predicted"/>
<name>A0ABD5M0L0_PROMI</name>
<gene>
    <name evidence="2" type="ORF">I3679_019640</name>
</gene>
<organism evidence="2">
    <name type="scientific">Proteus mirabilis</name>
    <dbReference type="NCBI Taxonomy" id="584"/>
    <lineage>
        <taxon>Bacteria</taxon>
        <taxon>Pseudomonadati</taxon>
        <taxon>Pseudomonadota</taxon>
        <taxon>Gammaproteobacteria</taxon>
        <taxon>Enterobacterales</taxon>
        <taxon>Morganellaceae</taxon>
        <taxon>Proteus</taxon>
    </lineage>
</organism>
<dbReference type="AlphaFoldDB" id="A0ABD5M0L0"/>
<dbReference type="EMBL" id="JADQCH020000002">
    <property type="protein sequence ID" value="MEY2345204.1"/>
    <property type="molecule type" value="Genomic_DNA"/>
</dbReference>
<sequence>MMKNTKKSKLAWFVAALFSLSVASLITLDGVERSDWLYMAALPAVMAVLWMQYRKLFANSKEA</sequence>
<evidence type="ECO:0000313" key="2">
    <source>
        <dbReference type="EMBL" id="MEY2345204.1"/>
    </source>
</evidence>
<protein>
    <submittedName>
        <fullName evidence="2">Uncharacterized protein</fullName>
    </submittedName>
</protein>
<accession>A0ABD5M0L0</accession>
<evidence type="ECO:0000256" key="1">
    <source>
        <dbReference type="SAM" id="Phobius"/>
    </source>
</evidence>
<keyword evidence="1" id="KW-0812">Transmembrane</keyword>
<comment type="caution">
    <text evidence="2">The sequence shown here is derived from an EMBL/GenBank/DDBJ whole genome shotgun (WGS) entry which is preliminary data.</text>
</comment>
<reference evidence="2" key="1">
    <citation type="submission" date="2021-05" db="EMBL/GenBank/DDBJ databases">
        <title>First report of NDM-5 and VEB-6 producing Proteus mirabilis isolated from blood of a sepsis patient in Kolkata, India.</title>
        <authorList>
            <person name="Halder G."/>
            <person name="Chaudhuri B."/>
            <person name="Dutta S."/>
        </authorList>
    </citation>
    <scope>NUCLEOTIDE SEQUENCE [LARGE SCALE GENOMIC DNA]</scope>
    <source>
        <strain evidence="2">7049</strain>
    </source>
</reference>
<keyword evidence="1" id="KW-1133">Transmembrane helix</keyword>
<keyword evidence="1" id="KW-0472">Membrane</keyword>
<feature type="transmembrane region" description="Helical" evidence="1">
    <location>
        <begin position="35"/>
        <end position="53"/>
    </location>
</feature>